<protein>
    <recommendedName>
        <fullName evidence="6">Rieske domain-containing protein</fullName>
    </recommendedName>
</protein>
<evidence type="ECO:0000256" key="5">
    <source>
        <dbReference type="ARBA" id="ARBA00034078"/>
    </source>
</evidence>
<dbReference type="Pfam" id="PF00355">
    <property type="entry name" value="Rieske"/>
    <property type="match status" value="1"/>
</dbReference>
<dbReference type="OrthoDB" id="426882at2759"/>
<keyword evidence="4" id="KW-0411">Iron-sulfur</keyword>
<dbReference type="InterPro" id="IPR036922">
    <property type="entry name" value="Rieske_2Fe-2S_sf"/>
</dbReference>
<evidence type="ECO:0000256" key="1">
    <source>
        <dbReference type="ARBA" id="ARBA00022714"/>
    </source>
</evidence>
<feature type="domain" description="Rieske" evidence="6">
    <location>
        <begin position="43"/>
        <end position="131"/>
    </location>
</feature>
<evidence type="ECO:0000313" key="8">
    <source>
        <dbReference type="Proteomes" id="UP000320333"/>
    </source>
</evidence>
<proteinExistence type="predicted"/>
<dbReference type="PANTHER" id="PTHR21496:SF0">
    <property type="entry name" value="RIESKE DOMAIN-CONTAINING PROTEIN"/>
    <property type="match status" value="1"/>
</dbReference>
<comment type="caution">
    <text evidence="7">The sequence shown here is derived from an EMBL/GenBank/DDBJ whole genome shotgun (WGS) entry which is preliminary data.</text>
</comment>
<dbReference type="InterPro" id="IPR017941">
    <property type="entry name" value="Rieske_2Fe-2S"/>
</dbReference>
<evidence type="ECO:0000256" key="4">
    <source>
        <dbReference type="ARBA" id="ARBA00023014"/>
    </source>
</evidence>
<name>A0A507FG31_9FUNG</name>
<dbReference type="Proteomes" id="UP000320333">
    <property type="component" value="Unassembled WGS sequence"/>
</dbReference>
<keyword evidence="2" id="KW-0479">Metal-binding</keyword>
<gene>
    <name evidence="7" type="ORF">CcCBS67573_g03546</name>
</gene>
<dbReference type="EMBL" id="QEAP01000091">
    <property type="protein sequence ID" value="TPX75193.1"/>
    <property type="molecule type" value="Genomic_DNA"/>
</dbReference>
<reference evidence="7 8" key="1">
    <citation type="journal article" date="2019" name="Sci. Rep.">
        <title>Comparative genomics of chytrid fungi reveal insights into the obligate biotrophic and pathogenic lifestyle of Synchytrium endobioticum.</title>
        <authorList>
            <person name="van de Vossenberg B.T.L.H."/>
            <person name="Warris S."/>
            <person name="Nguyen H.D.T."/>
            <person name="van Gent-Pelzer M.P.E."/>
            <person name="Joly D.L."/>
            <person name="van de Geest H.C."/>
            <person name="Bonants P.J.M."/>
            <person name="Smith D.S."/>
            <person name="Levesque C.A."/>
            <person name="van der Lee T.A.J."/>
        </authorList>
    </citation>
    <scope>NUCLEOTIDE SEQUENCE [LARGE SCALE GENOMIC DNA]</scope>
    <source>
        <strain evidence="7 8">CBS 675.73</strain>
    </source>
</reference>
<evidence type="ECO:0000256" key="2">
    <source>
        <dbReference type="ARBA" id="ARBA00022723"/>
    </source>
</evidence>
<evidence type="ECO:0000259" key="6">
    <source>
        <dbReference type="PROSITE" id="PS51296"/>
    </source>
</evidence>
<dbReference type="AlphaFoldDB" id="A0A507FG31"/>
<comment type="cofactor">
    <cofactor evidence="5">
        <name>[2Fe-2S] cluster</name>
        <dbReference type="ChEBI" id="CHEBI:190135"/>
    </cofactor>
</comment>
<dbReference type="GO" id="GO:0046872">
    <property type="term" value="F:metal ion binding"/>
    <property type="evidence" value="ECO:0007669"/>
    <property type="project" value="UniProtKB-KW"/>
</dbReference>
<sequence length="142" mass="15300">MVQVGTVSSDNYFCAGLKSDYTYSYAKRCIIPAKGHPNESTKIAIVNNNGRFTAIQNQCAHMGNPLHTGYMTDIDIEDVVGAEGACSPGLAVVCSRHMWSFDVQTGKCGNGTDSIHVYGVRVDEQDCVWVSVEPLPATPKAV</sequence>
<dbReference type="GO" id="GO:0051537">
    <property type="term" value="F:2 iron, 2 sulfur cluster binding"/>
    <property type="evidence" value="ECO:0007669"/>
    <property type="project" value="UniProtKB-KW"/>
</dbReference>
<keyword evidence="1" id="KW-0001">2Fe-2S</keyword>
<dbReference type="Gene3D" id="2.102.10.10">
    <property type="entry name" value="Rieske [2Fe-2S] iron-sulphur domain"/>
    <property type="match status" value="1"/>
</dbReference>
<organism evidence="7 8">
    <name type="scientific">Chytriomyces confervae</name>
    <dbReference type="NCBI Taxonomy" id="246404"/>
    <lineage>
        <taxon>Eukaryota</taxon>
        <taxon>Fungi</taxon>
        <taxon>Fungi incertae sedis</taxon>
        <taxon>Chytridiomycota</taxon>
        <taxon>Chytridiomycota incertae sedis</taxon>
        <taxon>Chytridiomycetes</taxon>
        <taxon>Chytridiales</taxon>
        <taxon>Chytriomycetaceae</taxon>
        <taxon>Chytriomyces</taxon>
    </lineage>
</organism>
<evidence type="ECO:0000256" key="3">
    <source>
        <dbReference type="ARBA" id="ARBA00023004"/>
    </source>
</evidence>
<dbReference type="PANTHER" id="PTHR21496">
    <property type="entry name" value="FERREDOXIN-RELATED"/>
    <property type="match status" value="1"/>
</dbReference>
<accession>A0A507FG31</accession>
<keyword evidence="8" id="KW-1185">Reference proteome</keyword>
<keyword evidence="3" id="KW-0408">Iron</keyword>
<dbReference type="PROSITE" id="PS51296">
    <property type="entry name" value="RIESKE"/>
    <property type="match status" value="1"/>
</dbReference>
<dbReference type="SUPFAM" id="SSF50022">
    <property type="entry name" value="ISP domain"/>
    <property type="match status" value="1"/>
</dbReference>
<evidence type="ECO:0000313" key="7">
    <source>
        <dbReference type="EMBL" id="TPX75193.1"/>
    </source>
</evidence>